<sequence length="352" mass="38303">MTAKPLLSVERLSVDFKLKSGLFRTRTLSAVRDVSFDIERGKTFGLVGESGSGKSTIGRAVLRLVQASAGRIEFDGQDVTAFGRATPLAFRRDVQVVFQDPMSSLNPRQTVGTTLGQAIDRHRPMTAQQREKEIAKLVDSVGLAAYQAQRHPHELSGGQRQRVAIARALAVQPRLIVCDEPVSALDVSTQAQVINLLVDLQREFGLSYLFIAHNLDVVRHVSHRIGVLYLGRLVEVGPAAQVHEAPRHPYTRMLMASTLVADPRVQALRTQERRLQIRAELPSPLSPPPGCAFNTRCAWADARCRGEMPQLAAAGGGVEAACLRLPAVAATPQGQLPARVDPGVRQIEEATT</sequence>
<organism evidence="19 20">
    <name type="scientific">Variovorax ginsengisoli</name>
    <dbReference type="NCBI Taxonomy" id="363844"/>
    <lineage>
        <taxon>Bacteria</taxon>
        <taxon>Pseudomonadati</taxon>
        <taxon>Pseudomonadota</taxon>
        <taxon>Betaproteobacteria</taxon>
        <taxon>Burkholderiales</taxon>
        <taxon>Comamonadaceae</taxon>
        <taxon>Variovorax</taxon>
    </lineage>
</organism>
<keyword evidence="10 19" id="KW-0067">ATP-binding</keyword>
<evidence type="ECO:0000256" key="7">
    <source>
        <dbReference type="ARBA" id="ARBA00022737"/>
    </source>
</evidence>
<keyword evidence="20" id="KW-1185">Reference proteome</keyword>
<evidence type="ECO:0000313" key="19">
    <source>
        <dbReference type="EMBL" id="MDO1538074.1"/>
    </source>
</evidence>
<keyword evidence="12" id="KW-0472">Membrane</keyword>
<comment type="catalytic activity">
    <reaction evidence="17">
        <text>glutathione(out) + ATP + H2O = glutathione(in) + ADP + phosphate + H(+)</text>
        <dbReference type="Rhea" id="RHEA:29791"/>
        <dbReference type="ChEBI" id="CHEBI:15377"/>
        <dbReference type="ChEBI" id="CHEBI:15378"/>
        <dbReference type="ChEBI" id="CHEBI:30616"/>
        <dbReference type="ChEBI" id="CHEBI:43474"/>
        <dbReference type="ChEBI" id="CHEBI:57925"/>
        <dbReference type="ChEBI" id="CHEBI:456216"/>
        <dbReference type="EC" id="7.4.2.10"/>
    </reaction>
</comment>
<evidence type="ECO:0000256" key="17">
    <source>
        <dbReference type="ARBA" id="ARBA00047640"/>
    </source>
</evidence>
<evidence type="ECO:0000259" key="18">
    <source>
        <dbReference type="PROSITE" id="PS50893"/>
    </source>
</evidence>
<protein>
    <recommendedName>
        <fullName evidence="16">Glutathione import ATP-binding protein GsiA</fullName>
        <ecNumber evidence="15">7.4.2.10</ecNumber>
    </recommendedName>
</protein>
<gene>
    <name evidence="19" type="ORF">Q2T77_38210</name>
</gene>
<evidence type="ECO:0000256" key="8">
    <source>
        <dbReference type="ARBA" id="ARBA00022741"/>
    </source>
</evidence>
<evidence type="ECO:0000256" key="4">
    <source>
        <dbReference type="ARBA" id="ARBA00022448"/>
    </source>
</evidence>
<evidence type="ECO:0000256" key="13">
    <source>
        <dbReference type="ARBA" id="ARBA00037530"/>
    </source>
</evidence>
<evidence type="ECO:0000256" key="10">
    <source>
        <dbReference type="ARBA" id="ARBA00022840"/>
    </source>
</evidence>
<evidence type="ECO:0000256" key="16">
    <source>
        <dbReference type="ARBA" id="ARBA00041187"/>
    </source>
</evidence>
<dbReference type="InterPro" id="IPR050319">
    <property type="entry name" value="ABC_transp_ATP-bind"/>
</dbReference>
<dbReference type="InterPro" id="IPR013563">
    <property type="entry name" value="Oligopep_ABC_C"/>
</dbReference>
<dbReference type="SUPFAM" id="SSF52540">
    <property type="entry name" value="P-loop containing nucleoside triphosphate hydrolases"/>
    <property type="match status" value="1"/>
</dbReference>
<keyword evidence="7" id="KW-0677">Repeat</keyword>
<keyword evidence="4" id="KW-0813">Transport</keyword>
<dbReference type="InterPro" id="IPR027417">
    <property type="entry name" value="P-loop_NTPase"/>
</dbReference>
<keyword evidence="11" id="KW-1278">Translocase</keyword>
<evidence type="ECO:0000256" key="6">
    <source>
        <dbReference type="ARBA" id="ARBA00022519"/>
    </source>
</evidence>
<evidence type="ECO:0000256" key="5">
    <source>
        <dbReference type="ARBA" id="ARBA00022475"/>
    </source>
</evidence>
<dbReference type="PANTHER" id="PTHR43776">
    <property type="entry name" value="TRANSPORT ATP-BINDING PROTEIN"/>
    <property type="match status" value="1"/>
</dbReference>
<dbReference type="Pfam" id="PF08352">
    <property type="entry name" value="oligo_HPY"/>
    <property type="match status" value="1"/>
</dbReference>
<comment type="subunit">
    <text evidence="3">The complex is composed of two ATP-binding proteins (GsiA), two transmembrane proteins (GsiC and GsiD) and a solute-binding protein (GsiB).</text>
</comment>
<evidence type="ECO:0000256" key="11">
    <source>
        <dbReference type="ARBA" id="ARBA00022967"/>
    </source>
</evidence>
<accession>A0ABT8SGN1</accession>
<dbReference type="PROSITE" id="PS50893">
    <property type="entry name" value="ABC_TRANSPORTER_2"/>
    <property type="match status" value="1"/>
</dbReference>
<dbReference type="SMART" id="SM00382">
    <property type="entry name" value="AAA"/>
    <property type="match status" value="1"/>
</dbReference>
<keyword evidence="8" id="KW-0547">Nucleotide-binding</keyword>
<dbReference type="InterPro" id="IPR003439">
    <property type="entry name" value="ABC_transporter-like_ATP-bd"/>
</dbReference>
<evidence type="ECO:0000256" key="14">
    <source>
        <dbReference type="ARBA" id="ARBA00038416"/>
    </source>
</evidence>
<dbReference type="Proteomes" id="UP001169027">
    <property type="component" value="Unassembled WGS sequence"/>
</dbReference>
<comment type="function">
    <text evidence="13">Part of the ABC transporter complex GsiABCD involved in glutathione import. Responsible for energy coupling to the transport system.</text>
</comment>
<evidence type="ECO:0000256" key="3">
    <source>
        <dbReference type="ARBA" id="ARBA00011469"/>
    </source>
</evidence>
<name>A0ABT8SGN1_9BURK</name>
<dbReference type="EMBL" id="JAUKVY010000062">
    <property type="protein sequence ID" value="MDO1538074.1"/>
    <property type="molecule type" value="Genomic_DNA"/>
</dbReference>
<dbReference type="Gene3D" id="3.40.50.300">
    <property type="entry name" value="P-loop containing nucleotide triphosphate hydrolases"/>
    <property type="match status" value="1"/>
</dbReference>
<dbReference type="GO" id="GO:0005524">
    <property type="term" value="F:ATP binding"/>
    <property type="evidence" value="ECO:0007669"/>
    <property type="project" value="UniProtKB-KW"/>
</dbReference>
<proteinExistence type="inferred from homology"/>
<dbReference type="InterPro" id="IPR003593">
    <property type="entry name" value="AAA+_ATPase"/>
</dbReference>
<dbReference type="InterPro" id="IPR017871">
    <property type="entry name" value="ABC_transporter-like_CS"/>
</dbReference>
<evidence type="ECO:0000256" key="15">
    <source>
        <dbReference type="ARBA" id="ARBA00039050"/>
    </source>
</evidence>
<keyword evidence="6" id="KW-0997">Cell inner membrane</keyword>
<evidence type="ECO:0000256" key="2">
    <source>
        <dbReference type="ARBA" id="ARBA00004533"/>
    </source>
</evidence>
<dbReference type="RefSeq" id="WP_301816479.1">
    <property type="nucleotide sequence ID" value="NZ_JAUJZH010000062.1"/>
</dbReference>
<dbReference type="PROSITE" id="PS00211">
    <property type="entry name" value="ABC_TRANSPORTER_1"/>
    <property type="match status" value="1"/>
</dbReference>
<keyword evidence="5" id="KW-1003">Cell membrane</keyword>
<evidence type="ECO:0000313" key="20">
    <source>
        <dbReference type="Proteomes" id="UP001169027"/>
    </source>
</evidence>
<feature type="domain" description="ABC transporter" evidence="18">
    <location>
        <begin position="16"/>
        <end position="255"/>
    </location>
</feature>
<dbReference type="Pfam" id="PF00005">
    <property type="entry name" value="ABC_tran"/>
    <property type="match status" value="1"/>
</dbReference>
<comment type="caution">
    <text evidence="19">The sequence shown here is derived from an EMBL/GenBank/DDBJ whole genome shotgun (WGS) entry which is preliminary data.</text>
</comment>
<evidence type="ECO:0000256" key="1">
    <source>
        <dbReference type="ARBA" id="ARBA00004170"/>
    </source>
</evidence>
<comment type="similarity">
    <text evidence="14">Belongs to the ABC transporter superfamily. Glutathione importer (TC 3.A.1.5.11) family.</text>
</comment>
<dbReference type="PANTHER" id="PTHR43776:SF15">
    <property type="entry name" value="GLUTATHIONE IMPORT ATP-BINDING PROTEIN GSIA"/>
    <property type="match status" value="1"/>
</dbReference>
<evidence type="ECO:0000256" key="12">
    <source>
        <dbReference type="ARBA" id="ARBA00023136"/>
    </source>
</evidence>
<dbReference type="EC" id="7.4.2.10" evidence="15"/>
<reference evidence="19" key="1">
    <citation type="submission" date="2023-06" db="EMBL/GenBank/DDBJ databases">
        <authorList>
            <person name="Jiang Y."/>
            <person name="Liu Q."/>
        </authorList>
    </citation>
    <scope>NUCLEOTIDE SEQUENCE</scope>
    <source>
        <strain evidence="19">CGMCC 1.12090</strain>
    </source>
</reference>
<evidence type="ECO:0000256" key="9">
    <source>
        <dbReference type="ARBA" id="ARBA00022801"/>
    </source>
</evidence>
<comment type="subcellular location">
    <subcellularLocation>
        <location evidence="2">Cell inner membrane</location>
    </subcellularLocation>
    <subcellularLocation>
        <location evidence="1">Membrane</location>
        <topology evidence="1">Peripheral membrane protein</topology>
    </subcellularLocation>
</comment>
<dbReference type="CDD" id="cd03257">
    <property type="entry name" value="ABC_NikE_OppD_transporters"/>
    <property type="match status" value="1"/>
</dbReference>
<dbReference type="NCBIfam" id="TIGR01727">
    <property type="entry name" value="oligo_HPY"/>
    <property type="match status" value="1"/>
</dbReference>
<keyword evidence="9" id="KW-0378">Hydrolase</keyword>